<evidence type="ECO:0000256" key="1">
    <source>
        <dbReference type="ARBA" id="ARBA00004651"/>
    </source>
</evidence>
<name>A0A3Q0DM52_CARSF</name>
<feature type="domain" description="G-protein coupled receptors family 1 profile" evidence="13">
    <location>
        <begin position="60"/>
        <end position="290"/>
    </location>
</feature>
<gene>
    <name evidence="15" type="primary">LOC103276930</name>
</gene>
<keyword evidence="7 10" id="KW-0675">Receptor</keyword>
<evidence type="ECO:0000313" key="14">
    <source>
        <dbReference type="Proteomes" id="UP000189704"/>
    </source>
</evidence>
<keyword evidence="3 10" id="KW-0812">Transmembrane</keyword>
<feature type="transmembrane region" description="Helical" evidence="12">
    <location>
        <begin position="196"/>
        <end position="222"/>
    </location>
</feature>
<dbReference type="PROSITE" id="PS00237">
    <property type="entry name" value="G_PROTEIN_RECEP_F1_1"/>
    <property type="match status" value="1"/>
</dbReference>
<feature type="transmembrane region" description="Helical" evidence="12">
    <location>
        <begin position="234"/>
        <end position="261"/>
    </location>
</feature>
<dbReference type="SUPFAM" id="SSF81321">
    <property type="entry name" value="Family A G protein-coupled receptor-like"/>
    <property type="match status" value="1"/>
</dbReference>
<feature type="transmembrane region" description="Helical" evidence="12">
    <location>
        <begin position="46"/>
        <end position="72"/>
    </location>
</feature>
<feature type="transmembrane region" description="Helical" evidence="12">
    <location>
        <begin position="273"/>
        <end position="293"/>
    </location>
</feature>
<organism evidence="14 15">
    <name type="scientific">Carlito syrichta</name>
    <name type="common">Philippine tarsier</name>
    <name type="synonym">Tarsius syrichta</name>
    <dbReference type="NCBI Taxonomy" id="1868482"/>
    <lineage>
        <taxon>Eukaryota</taxon>
        <taxon>Metazoa</taxon>
        <taxon>Chordata</taxon>
        <taxon>Craniata</taxon>
        <taxon>Vertebrata</taxon>
        <taxon>Euteleostomi</taxon>
        <taxon>Mammalia</taxon>
        <taxon>Eutheria</taxon>
        <taxon>Euarchontoglires</taxon>
        <taxon>Primates</taxon>
        <taxon>Haplorrhini</taxon>
        <taxon>Tarsiiformes</taxon>
        <taxon>Tarsiidae</taxon>
        <taxon>Carlito</taxon>
    </lineage>
</organism>
<keyword evidence="14" id="KW-1185">Reference proteome</keyword>
<evidence type="ECO:0000256" key="4">
    <source>
        <dbReference type="ARBA" id="ARBA00022989"/>
    </source>
</evidence>
<feature type="region of interest" description="Disordered" evidence="11">
    <location>
        <begin position="347"/>
        <end position="367"/>
    </location>
</feature>
<dbReference type="Proteomes" id="UP000189704">
    <property type="component" value="Unplaced"/>
</dbReference>
<evidence type="ECO:0000256" key="3">
    <source>
        <dbReference type="ARBA" id="ARBA00022692"/>
    </source>
</evidence>
<dbReference type="PANTHER" id="PTHR11334">
    <property type="entry name" value="MAS-RELATED G-PROTEIN COUPLED RECEPTOR"/>
    <property type="match status" value="1"/>
</dbReference>
<dbReference type="Gene3D" id="1.20.1070.10">
    <property type="entry name" value="Rhodopsin 7-helix transmembrane proteins"/>
    <property type="match status" value="1"/>
</dbReference>
<evidence type="ECO:0000259" key="13">
    <source>
        <dbReference type="PROSITE" id="PS50262"/>
    </source>
</evidence>
<dbReference type="PANTHER" id="PTHR11334:SF60">
    <property type="entry name" value="MAS-RELATED G-PROTEIN COUPLED RECEPTOR MEMBER H"/>
    <property type="match status" value="1"/>
</dbReference>
<dbReference type="FunFam" id="1.20.1070.10:FF:000134">
    <property type="entry name" value="proto-oncogene Mas"/>
    <property type="match status" value="1"/>
</dbReference>
<dbReference type="GeneID" id="103276930"/>
<comment type="subcellular location">
    <subcellularLocation>
        <location evidence="1">Cell membrane</location>
        <topology evidence="1">Multi-pass membrane protein</topology>
    </subcellularLocation>
</comment>
<dbReference type="GO" id="GO:0005886">
    <property type="term" value="C:plasma membrane"/>
    <property type="evidence" value="ECO:0007669"/>
    <property type="project" value="UniProtKB-SubCell"/>
</dbReference>
<evidence type="ECO:0000313" key="15">
    <source>
        <dbReference type="RefSeq" id="XP_021562858.1"/>
    </source>
</evidence>
<dbReference type="KEGG" id="csyr:103276930"/>
<keyword evidence="9 10" id="KW-0807">Transducer</keyword>
<reference evidence="15" key="1">
    <citation type="submission" date="2025-08" db="UniProtKB">
        <authorList>
            <consortium name="RefSeq"/>
        </authorList>
    </citation>
    <scope>IDENTIFICATION</scope>
</reference>
<evidence type="ECO:0000256" key="9">
    <source>
        <dbReference type="ARBA" id="ARBA00023224"/>
    </source>
</evidence>
<dbReference type="PRINTS" id="PR02108">
    <property type="entry name" value="MRGPCRFAMILY"/>
</dbReference>
<accession>A0A3Q0DM52</accession>
<dbReference type="RefSeq" id="XP_021562858.1">
    <property type="nucleotide sequence ID" value="XM_021707183.1"/>
</dbReference>
<evidence type="ECO:0000256" key="7">
    <source>
        <dbReference type="ARBA" id="ARBA00023170"/>
    </source>
</evidence>
<dbReference type="PRINTS" id="PR00237">
    <property type="entry name" value="GPCRRHODOPSN"/>
</dbReference>
<protein>
    <submittedName>
        <fullName evidence="15">Mas-related G-protein coupled receptor member H-like</fullName>
    </submittedName>
</protein>
<comment type="similarity">
    <text evidence="10">Belongs to the G-protein coupled receptor 1 family.</text>
</comment>
<evidence type="ECO:0000256" key="11">
    <source>
        <dbReference type="SAM" id="MobiDB-lite"/>
    </source>
</evidence>
<evidence type="ECO:0000256" key="5">
    <source>
        <dbReference type="ARBA" id="ARBA00023040"/>
    </source>
</evidence>
<dbReference type="InterPro" id="IPR000276">
    <property type="entry name" value="GPCR_Rhodpsn"/>
</dbReference>
<keyword evidence="2" id="KW-1003">Cell membrane</keyword>
<feature type="transmembrane region" description="Helical" evidence="12">
    <location>
        <begin position="118"/>
        <end position="138"/>
    </location>
</feature>
<evidence type="ECO:0000256" key="8">
    <source>
        <dbReference type="ARBA" id="ARBA00023180"/>
    </source>
</evidence>
<evidence type="ECO:0000256" key="10">
    <source>
        <dbReference type="RuleBase" id="RU000688"/>
    </source>
</evidence>
<keyword evidence="6 12" id="KW-0472">Membrane</keyword>
<sequence>MELLTVTLSPLESTLYTRNESLIQTTWSSEQATQHPPPELKEYSSYLYFSLLVCIVGVTGNGIMMLFLIFYIKRKPFTVYILNLAIADFMVLLCTLVFHLNSILCNHHLYSEDLINYIYFLMIFGYNTGLHLLTAISVERCLSVLYPIWYQCQRPKHQSVVACTLLWALSVLVTGLENSFCLLADEPRITECRNVYIFSCTLTFFVFVPSMVFSSLILLIQVCCNLKSRQPAKLYIIIMATVILFLVFAMPMKVLCFITFYDATNSSVWRFLPYMNLLSTINCSVNPIVYFVVGSLRKNKSRRSLKEALQKVFEEKPVPVPGDRGCSERQLPREHGVLRLGRRRTKLPDGLLSPKKSQKPPKHNSYSRSVGTLLACMHWEPTG</sequence>
<evidence type="ECO:0000256" key="6">
    <source>
        <dbReference type="ARBA" id="ARBA00023136"/>
    </source>
</evidence>
<feature type="transmembrane region" description="Helical" evidence="12">
    <location>
        <begin position="159"/>
        <end position="176"/>
    </location>
</feature>
<dbReference type="InterPro" id="IPR026234">
    <property type="entry name" value="MRGPCRFAMILY"/>
</dbReference>
<keyword evidence="8" id="KW-0325">Glycoprotein</keyword>
<dbReference type="AlphaFoldDB" id="A0A3Q0DM52"/>
<dbReference type="Pfam" id="PF00001">
    <property type="entry name" value="7tm_1"/>
    <property type="match status" value="1"/>
</dbReference>
<dbReference type="OrthoDB" id="9631784at2759"/>
<keyword evidence="5 10" id="KW-0297">G-protein coupled receptor</keyword>
<dbReference type="InterPro" id="IPR017452">
    <property type="entry name" value="GPCR_Rhodpsn_7TM"/>
</dbReference>
<keyword evidence="4 12" id="KW-1133">Transmembrane helix</keyword>
<evidence type="ECO:0000256" key="12">
    <source>
        <dbReference type="SAM" id="Phobius"/>
    </source>
</evidence>
<evidence type="ECO:0000256" key="2">
    <source>
        <dbReference type="ARBA" id="ARBA00022475"/>
    </source>
</evidence>
<dbReference type="PRINTS" id="PR02113">
    <property type="entry name" value="MRGPCRH"/>
</dbReference>
<dbReference type="InterPro" id="IPR026221">
    <property type="entry name" value="MRGPCRH"/>
</dbReference>
<dbReference type="PROSITE" id="PS50262">
    <property type="entry name" value="G_PROTEIN_RECEP_F1_2"/>
    <property type="match status" value="1"/>
</dbReference>
<feature type="transmembrane region" description="Helical" evidence="12">
    <location>
        <begin position="79"/>
        <end position="98"/>
    </location>
</feature>
<dbReference type="GO" id="GO:0001595">
    <property type="term" value="F:angiotensin receptor activity"/>
    <property type="evidence" value="ECO:0007669"/>
    <property type="project" value="TreeGrafter"/>
</dbReference>
<proteinExistence type="inferred from homology"/>